<evidence type="ECO:0000256" key="6">
    <source>
        <dbReference type="ARBA" id="ARBA00023242"/>
    </source>
</evidence>
<dbReference type="AlphaFoldDB" id="A0A444ZNQ1"/>
<organism evidence="8 9">
    <name type="scientific">Arachis hypogaea</name>
    <name type="common">Peanut</name>
    <dbReference type="NCBI Taxonomy" id="3818"/>
    <lineage>
        <taxon>Eukaryota</taxon>
        <taxon>Viridiplantae</taxon>
        <taxon>Streptophyta</taxon>
        <taxon>Embryophyta</taxon>
        <taxon>Tracheophyta</taxon>
        <taxon>Spermatophyta</taxon>
        <taxon>Magnoliopsida</taxon>
        <taxon>eudicotyledons</taxon>
        <taxon>Gunneridae</taxon>
        <taxon>Pentapetalae</taxon>
        <taxon>rosids</taxon>
        <taxon>fabids</taxon>
        <taxon>Fabales</taxon>
        <taxon>Fabaceae</taxon>
        <taxon>Papilionoideae</taxon>
        <taxon>50 kb inversion clade</taxon>
        <taxon>dalbergioids sensu lato</taxon>
        <taxon>Dalbergieae</taxon>
        <taxon>Pterocarpus clade</taxon>
        <taxon>Arachis</taxon>
    </lineage>
</organism>
<dbReference type="PANTHER" id="PTHR31221:SF42">
    <property type="entry name" value="WRKY TRANSCRIPTION FACTOR 49-RELATED"/>
    <property type="match status" value="1"/>
</dbReference>
<gene>
    <name evidence="8" type="ORF">Ahy_B04g072769</name>
</gene>
<evidence type="ECO:0000256" key="2">
    <source>
        <dbReference type="ARBA" id="ARBA00022737"/>
    </source>
</evidence>
<dbReference type="Proteomes" id="UP000289738">
    <property type="component" value="Chromosome B04"/>
</dbReference>
<dbReference type="SMART" id="SM00774">
    <property type="entry name" value="WRKY"/>
    <property type="match status" value="1"/>
</dbReference>
<dbReference type="InterPro" id="IPR044810">
    <property type="entry name" value="WRKY_plant"/>
</dbReference>
<keyword evidence="6" id="KW-0539">Nucleus</keyword>
<evidence type="ECO:0000259" key="7">
    <source>
        <dbReference type="PROSITE" id="PS50811"/>
    </source>
</evidence>
<dbReference type="GO" id="GO:0043565">
    <property type="term" value="F:sequence-specific DNA binding"/>
    <property type="evidence" value="ECO:0007669"/>
    <property type="project" value="InterPro"/>
</dbReference>
<dbReference type="InterPro" id="IPR036576">
    <property type="entry name" value="WRKY_dom_sf"/>
</dbReference>
<dbReference type="InterPro" id="IPR003657">
    <property type="entry name" value="WRKY_dom"/>
</dbReference>
<reference evidence="8 9" key="1">
    <citation type="submission" date="2019-01" db="EMBL/GenBank/DDBJ databases">
        <title>Sequencing of cultivated peanut Arachis hypogaea provides insights into genome evolution and oil improvement.</title>
        <authorList>
            <person name="Chen X."/>
        </authorList>
    </citation>
    <scope>NUCLEOTIDE SEQUENCE [LARGE SCALE GENOMIC DNA]</scope>
    <source>
        <strain evidence="9">cv. Fuhuasheng</strain>
        <tissue evidence="8">Leaves</tissue>
    </source>
</reference>
<keyword evidence="2" id="KW-0677">Repeat</keyword>
<evidence type="ECO:0000313" key="9">
    <source>
        <dbReference type="Proteomes" id="UP000289738"/>
    </source>
</evidence>
<evidence type="ECO:0000256" key="4">
    <source>
        <dbReference type="ARBA" id="ARBA00023125"/>
    </source>
</evidence>
<evidence type="ECO:0000313" key="8">
    <source>
        <dbReference type="EMBL" id="RYR15826.1"/>
    </source>
</evidence>
<comment type="subcellular location">
    <subcellularLocation>
        <location evidence="1">Nucleus</location>
    </subcellularLocation>
</comment>
<dbReference type="Gene3D" id="2.20.25.80">
    <property type="entry name" value="WRKY domain"/>
    <property type="match status" value="1"/>
</dbReference>
<comment type="caution">
    <text evidence="8">The sequence shown here is derived from an EMBL/GenBank/DDBJ whole genome shotgun (WGS) entry which is preliminary data.</text>
</comment>
<dbReference type="PROSITE" id="PS50811">
    <property type="entry name" value="WRKY"/>
    <property type="match status" value="1"/>
</dbReference>
<dbReference type="EMBL" id="SDMP01000014">
    <property type="protein sequence ID" value="RYR15826.1"/>
    <property type="molecule type" value="Genomic_DNA"/>
</dbReference>
<evidence type="ECO:0000256" key="3">
    <source>
        <dbReference type="ARBA" id="ARBA00023015"/>
    </source>
</evidence>
<sequence>MVESTTNALMTMMMEEEEVILMSSNSNSNSSCSEGSEDDDLVKELLDDATPLLLPPSDHYNSIIRPPPSYFSNTDDGDGDDYDHAINRFISNIYSGPTISDFENALSVINNSDNHPSDQHLEHLSSARVSILERGLSKIENKYTLKFKCFGNGMGDDGYKWRKYGQKSIKNSPNPRSYYRCTNPRCSAKKQVERSNEDPDTLIITYEGLHLHFAYPHFLTGQPHPQSDPPIKKPKPMPIASPENRVQEILEAKDVQANSTLGLIQTTLTDSQEDMANVNLGSQGLLEDMVPFMVRNPHNNGNSTNSLFSSSSQPTTPPSLWFPNYSTSCHTVGLNFSNKCINM</sequence>
<dbReference type="GO" id="GO:0003700">
    <property type="term" value="F:DNA-binding transcription factor activity"/>
    <property type="evidence" value="ECO:0007669"/>
    <property type="project" value="InterPro"/>
</dbReference>
<accession>A0A444ZNQ1</accession>
<dbReference type="OrthoDB" id="652816at2759"/>
<keyword evidence="5" id="KW-0804">Transcription</keyword>
<dbReference type="GO" id="GO:0005634">
    <property type="term" value="C:nucleus"/>
    <property type="evidence" value="ECO:0007669"/>
    <property type="project" value="UniProtKB-SubCell"/>
</dbReference>
<protein>
    <recommendedName>
        <fullName evidence="7">WRKY domain-containing protein</fullName>
    </recommendedName>
</protein>
<keyword evidence="4" id="KW-0238">DNA-binding</keyword>
<keyword evidence="3" id="KW-0805">Transcription regulation</keyword>
<feature type="domain" description="WRKY" evidence="7">
    <location>
        <begin position="150"/>
        <end position="215"/>
    </location>
</feature>
<dbReference type="FunFam" id="2.20.25.80:FF:000006">
    <property type="entry name" value="WRKY transcription factor"/>
    <property type="match status" value="1"/>
</dbReference>
<evidence type="ECO:0000256" key="5">
    <source>
        <dbReference type="ARBA" id="ARBA00023163"/>
    </source>
</evidence>
<proteinExistence type="predicted"/>
<dbReference type="PANTHER" id="PTHR31221">
    <property type="entry name" value="WRKY TRANSCRIPTION FACTOR PROTEIN 1-RELATED"/>
    <property type="match status" value="1"/>
</dbReference>
<name>A0A444ZNQ1_ARAHY</name>
<dbReference type="SMR" id="A0A444ZNQ1"/>
<dbReference type="Gramene" id="arahy.Tifrunner.gnm2.ann2.Ah14g291200.1">
    <property type="protein sequence ID" value="arahy.Tifrunner.gnm2.ann2.Ah14g291200.1-CDS"/>
    <property type="gene ID" value="arahy.Tifrunner.gnm2.ann2.Ah14g291200"/>
</dbReference>
<dbReference type="SUPFAM" id="SSF118290">
    <property type="entry name" value="WRKY DNA-binding domain"/>
    <property type="match status" value="1"/>
</dbReference>
<keyword evidence="9" id="KW-1185">Reference proteome</keyword>
<evidence type="ECO:0000256" key="1">
    <source>
        <dbReference type="ARBA" id="ARBA00004123"/>
    </source>
</evidence>
<dbReference type="Pfam" id="PF03106">
    <property type="entry name" value="WRKY"/>
    <property type="match status" value="1"/>
</dbReference>